<feature type="compositionally biased region" description="Polar residues" evidence="1">
    <location>
        <begin position="500"/>
        <end position="511"/>
    </location>
</feature>
<feature type="compositionally biased region" description="Low complexity" evidence="1">
    <location>
        <begin position="445"/>
        <end position="468"/>
    </location>
</feature>
<accession>G0SD83</accession>
<gene>
    <name evidence="2" type="ORF">CTHT_0059290</name>
</gene>
<dbReference type="AlphaFoldDB" id="G0SD83"/>
<evidence type="ECO:0000256" key="1">
    <source>
        <dbReference type="SAM" id="MobiDB-lite"/>
    </source>
</evidence>
<proteinExistence type="predicted"/>
<feature type="region of interest" description="Disordered" evidence="1">
    <location>
        <begin position="281"/>
        <end position="358"/>
    </location>
</feature>
<dbReference type="KEGG" id="cthr:CTHT_0059290"/>
<evidence type="ECO:0000313" key="3">
    <source>
        <dbReference type="Proteomes" id="UP000008066"/>
    </source>
</evidence>
<feature type="region of interest" description="Disordered" evidence="1">
    <location>
        <begin position="53"/>
        <end position="128"/>
    </location>
</feature>
<feature type="compositionally biased region" description="Polar residues" evidence="1">
    <location>
        <begin position="283"/>
        <end position="293"/>
    </location>
</feature>
<dbReference type="Proteomes" id="UP000008066">
    <property type="component" value="Unassembled WGS sequence"/>
</dbReference>
<feature type="compositionally biased region" description="Polar residues" evidence="1">
    <location>
        <begin position="107"/>
        <end position="123"/>
    </location>
</feature>
<sequence>MMNPSGSCNGESEAFKGFLCHNSIYGRCFDRVPFESTLCKVCMDWECRGDLKDWQTPPHSPNSLPSPTYSELGVYPFPPAPPQVEAGSTATPTLTTTKELTPPSSEQNKPSTPKSEPTVSSSTGVGGVKHPGPVFNRCRIINIYSCSGPRDWMRELRWTRDDLNVFHRSPTSDPMKLDDSNDDFDGCSSLHLGRPTSGGQALGDDLISIDDFILDESDPRHDHRLFGIDNEKRPSLVQPMTWGPRGVSSQSSRPYDLGFGFDLGLGDDNISTRTPRYCRDTTVDQSLPLQGSAGSRRASKRTHNVDGGDDILSSSLRQTIQTSSGTSSSRNHPYSGLWKGSESRHDPSLSPRIPQIREPQEFDVDEINARLESLQSLSDDPPWYPNRPREGFCDDTNDNTGFCRPSLRGGANNHAPDSAARTDENDGIESGWYEVTAKDLAGSSDASIDASTSCSSSASTDSSSGSSTVTKDNTLISVQTYNNQEQQKPEEEPQGDKSGPHSSINSTDTQLSGSTFHTCHIFNVYTGFAGPNGSIHRFIGEPYPHPRVPQPPKASSSDDYDGHDYDSLSNSSSDDMLHHPPVPIYRPVSRYPPPFPWPYPLRPLRQTSYGVPTSGAYFHDPSIARLRAVTREALSRPMPILGTTTAQAPSPKSMPMTAGTNDIPSAAEVSHTENFTFTEHPNGTVTWECRIPLFQSRSPYQSTFRPLHSGPNAGPLGPDIPNSGEPQGEVVRDSTGEWTIHRGRFHPFYPSLNPTSPIEARARRIWQKNHSLLVHHFQRMTLNSTEDPERRRIEMEMEREIERQRRNMLARREREERDWMSEMQRRIQQGVRYVGRVSERGRSRTVMGSPFGSRQRRRASDELDGYGSVARE</sequence>
<feature type="compositionally biased region" description="Low complexity" evidence="1">
    <location>
        <begin position="85"/>
        <end position="106"/>
    </location>
</feature>
<feature type="region of interest" description="Disordered" evidence="1">
    <location>
        <begin position="445"/>
        <end position="511"/>
    </location>
</feature>
<dbReference type="GeneID" id="18259967"/>
<name>G0SD83_CHATD</name>
<feature type="compositionally biased region" description="Polar residues" evidence="1">
    <location>
        <begin position="469"/>
        <end position="483"/>
    </location>
</feature>
<evidence type="ECO:0000313" key="2">
    <source>
        <dbReference type="EMBL" id="EGS19303.1"/>
    </source>
</evidence>
<reference evidence="2 3" key="1">
    <citation type="journal article" date="2011" name="Cell">
        <title>Insight into structure and assembly of the nuclear pore complex by utilizing the genome of a eukaryotic thermophile.</title>
        <authorList>
            <person name="Amlacher S."/>
            <person name="Sarges P."/>
            <person name="Flemming D."/>
            <person name="van Noort V."/>
            <person name="Kunze R."/>
            <person name="Devos D.P."/>
            <person name="Arumugam M."/>
            <person name="Bork P."/>
            <person name="Hurt E."/>
        </authorList>
    </citation>
    <scope>NUCLEOTIDE SEQUENCE [LARGE SCALE GENOMIC DNA]</scope>
    <source>
        <strain evidence="3">DSM 1495 / CBS 144.50 / IMI 039719</strain>
    </source>
</reference>
<feature type="region of interest" description="Disordered" evidence="1">
    <location>
        <begin position="539"/>
        <end position="579"/>
    </location>
</feature>
<feature type="compositionally biased region" description="Pro residues" evidence="1">
    <location>
        <begin position="543"/>
        <end position="552"/>
    </location>
</feature>
<keyword evidence="3" id="KW-1185">Reference proteome</keyword>
<feature type="region of interest" description="Disordered" evidence="1">
    <location>
        <begin position="374"/>
        <end position="428"/>
    </location>
</feature>
<dbReference type="HOGENOM" id="CLU_329281_0_0_1"/>
<feature type="region of interest" description="Disordered" evidence="1">
    <location>
        <begin position="836"/>
        <end position="872"/>
    </location>
</feature>
<feature type="compositionally biased region" description="Polar residues" evidence="1">
    <location>
        <begin position="312"/>
        <end position="321"/>
    </location>
</feature>
<protein>
    <submittedName>
        <fullName evidence="2">Uncharacterized protein</fullName>
    </submittedName>
</protein>
<feature type="compositionally biased region" description="Basic and acidic residues" evidence="1">
    <location>
        <begin position="487"/>
        <end position="499"/>
    </location>
</feature>
<feature type="region of interest" description="Disordered" evidence="1">
    <location>
        <begin position="705"/>
        <end position="731"/>
    </location>
</feature>
<organism evidence="3">
    <name type="scientific">Chaetomium thermophilum (strain DSM 1495 / CBS 144.50 / IMI 039719)</name>
    <name type="common">Thermochaetoides thermophila</name>
    <dbReference type="NCBI Taxonomy" id="759272"/>
    <lineage>
        <taxon>Eukaryota</taxon>
        <taxon>Fungi</taxon>
        <taxon>Dikarya</taxon>
        <taxon>Ascomycota</taxon>
        <taxon>Pezizomycotina</taxon>
        <taxon>Sordariomycetes</taxon>
        <taxon>Sordariomycetidae</taxon>
        <taxon>Sordariales</taxon>
        <taxon>Chaetomiaceae</taxon>
        <taxon>Thermochaetoides</taxon>
    </lineage>
</organism>
<dbReference type="EMBL" id="GL988045">
    <property type="protein sequence ID" value="EGS19303.1"/>
    <property type="molecule type" value="Genomic_DNA"/>
</dbReference>
<dbReference type="RefSeq" id="XP_006696248.1">
    <property type="nucleotide sequence ID" value="XM_006696185.1"/>
</dbReference>